<evidence type="ECO:0000256" key="4">
    <source>
        <dbReference type="ARBA" id="ARBA00022670"/>
    </source>
</evidence>
<keyword evidence="6" id="KW-0222">Digestion</keyword>
<evidence type="ECO:0000256" key="7">
    <source>
        <dbReference type="ARBA" id="ARBA00022801"/>
    </source>
</evidence>
<dbReference type="Pfam" id="PF07966">
    <property type="entry name" value="A1_Propeptide"/>
    <property type="match status" value="3"/>
</dbReference>
<dbReference type="InterPro" id="IPR001969">
    <property type="entry name" value="Aspartic_peptidase_AS"/>
</dbReference>
<evidence type="ECO:0000313" key="15">
    <source>
        <dbReference type="Proteomes" id="UP000824219"/>
    </source>
</evidence>
<keyword evidence="8 10" id="KW-1015">Disulfide bond</keyword>
<evidence type="ECO:0000256" key="11">
    <source>
        <dbReference type="RuleBase" id="RU000454"/>
    </source>
</evidence>
<feature type="signal peptide" evidence="12">
    <location>
        <begin position="1"/>
        <end position="16"/>
    </location>
</feature>
<evidence type="ECO:0000256" key="6">
    <source>
        <dbReference type="ARBA" id="ARBA00022757"/>
    </source>
</evidence>
<evidence type="ECO:0000256" key="1">
    <source>
        <dbReference type="ARBA" id="ARBA00002318"/>
    </source>
</evidence>
<dbReference type="Proteomes" id="UP000824219">
    <property type="component" value="Linkage Group LG05"/>
</dbReference>
<dbReference type="PROSITE" id="PS51767">
    <property type="entry name" value="PEPTIDASE_A1"/>
    <property type="match status" value="3"/>
</dbReference>
<dbReference type="GO" id="GO:0004190">
    <property type="term" value="F:aspartic-type endopeptidase activity"/>
    <property type="evidence" value="ECO:0007669"/>
    <property type="project" value="UniProtKB-KW"/>
</dbReference>
<keyword evidence="4 11" id="KW-0645">Protease</keyword>
<keyword evidence="5 11" id="KW-0064">Aspartyl protease</keyword>
<dbReference type="Gene3D" id="2.40.70.10">
    <property type="entry name" value="Acid Proteases"/>
    <property type="match status" value="6"/>
</dbReference>
<keyword evidence="15" id="KW-1185">Reference proteome</keyword>
<proteinExistence type="inferred from homology"/>
<dbReference type="SUPFAM" id="SSF50630">
    <property type="entry name" value="Acid proteases"/>
    <property type="match status" value="3"/>
</dbReference>
<comment type="similarity">
    <text evidence="2 11">Belongs to the peptidase A1 family.</text>
</comment>
<evidence type="ECO:0000256" key="8">
    <source>
        <dbReference type="ARBA" id="ARBA00023157"/>
    </source>
</evidence>
<keyword evidence="12" id="KW-0732">Signal</keyword>
<feature type="active site" evidence="9">
    <location>
        <position position="752"/>
    </location>
</feature>
<dbReference type="InterPro" id="IPR033121">
    <property type="entry name" value="PEPTIDASE_A1"/>
</dbReference>
<dbReference type="PANTHER" id="PTHR47966">
    <property type="entry name" value="BETA-SITE APP-CLEAVING ENZYME, ISOFORM A-RELATED"/>
    <property type="match status" value="1"/>
</dbReference>
<dbReference type="OrthoDB" id="771136at2759"/>
<reference evidence="14 15" key="1">
    <citation type="submission" date="2021-06" db="EMBL/GenBank/DDBJ databases">
        <title>Chromosome-level genome assembly of the red-tail catfish (Hemibagrus wyckioides).</title>
        <authorList>
            <person name="Shao F."/>
        </authorList>
    </citation>
    <scope>NUCLEOTIDE SEQUENCE [LARGE SCALE GENOMIC DNA]</scope>
    <source>
        <strain evidence="14">EC202008001</strain>
        <tissue evidence="14">Blood</tissue>
    </source>
</reference>
<feature type="active site" evidence="9">
    <location>
        <position position="934"/>
    </location>
</feature>
<dbReference type="Pfam" id="PF00026">
    <property type="entry name" value="Asp"/>
    <property type="match status" value="3"/>
</dbReference>
<keyword evidence="7 11" id="KW-0378">Hydrolase</keyword>
<sequence>MKQILVLCALVALSQCIKVPLFKGKTARERLQEKGLWEEYRKKYPYNPWVKFVQNGQEPMTNDADLSYYGAITIGTPPQSFTVLMDTGSSNLWVPSVYCSSQACQNHDQFNPQQSSTYQSSNQSISVQYGTGSMTGVLGYDTVTVGGISVQNQIFGLSETEAPFMASMTADGIMGLAYQSISSDGATPVFDNMMSQGLVSQDVFSVYLSSNEEQGSMLFLGEIDSSYYTGSIYWIPLSSESYYQINMDSVTINGQVVGCSGGCQAIIDTGTSLIVGPSSDISNLNSYLGAQTDQYGDSTVSCSSVQSMPSVTFNINGYAFSIPPSSFVTQKRTMKQILVLCALVALSQCIKVPLFKGKTARERLQEKGLWEEYRKKYPYTPWVKFVQNGQEPMTNDADLCYYGVITIGTPPQSFTVQMDTGSSNLWVPSVYCSSQACQNHNKFNPEQSSTYQSSNQSVAVQYGTGSMTGVLGYDTVTIGGISVQNQVFGLSETEAPFEVGMTPDGIMGLAYQSISSDGATPIFDNMMSQGLVSQNVFSVYLSSSEEQGSMLFLGEIDSSYYTGSISWIPLSSDSYYQVTMDSVTINGQVVGCSGGCQAIVDTGTSLIIGPSSDISNLNSYLGAQTDQYGDSTVNCSSVQSMPSVTFNINGYAFSIPPSSFVFQKRTMKQILVLCALVALSQCIKVPLFKGKTARERLQEKGLWEEYRKKYPYTPWVKFVQNGQEPMTNDADLCYYGVITIGTPPQSFTVLMDTGSSNLWVPSVYCSSQACQNHDKFNPEQSSTYQSSNQSVAVQYGTGSMTGVLGYDTVTIGGISVQNQVFGLSETEAPFMASLTADGTMGLAYQSISADGATPIFDNMMSQGLVSQDVFSVYLSSNEEQGSMLFLGEIDSSYYTGSISWIPLSSESYYQVTMDSVTINGQVVGCSGGCQAIVDTGTSFIVGPSSDISNLNSYLGAQTDQYGDSTVSCSSVQSMPSVIFNINGYAFSIPPSSFVTQGYSGCQTGFAGGNFGSSFSWILGDVFIRNWYTIFNRGNSSVGLAATSY</sequence>
<gene>
    <name evidence="14" type="ORF">KOW79_004281</name>
</gene>
<accession>A0A9D3P4R2</accession>
<evidence type="ECO:0000256" key="5">
    <source>
        <dbReference type="ARBA" id="ARBA00022750"/>
    </source>
</evidence>
<dbReference type="FunFam" id="2.40.70.10:FF:000006">
    <property type="entry name" value="Cathepsin E"/>
    <property type="match status" value="1"/>
</dbReference>
<organism evidence="14 15">
    <name type="scientific">Hemibagrus wyckioides</name>
    <dbReference type="NCBI Taxonomy" id="337641"/>
    <lineage>
        <taxon>Eukaryota</taxon>
        <taxon>Metazoa</taxon>
        <taxon>Chordata</taxon>
        <taxon>Craniata</taxon>
        <taxon>Vertebrata</taxon>
        <taxon>Euteleostomi</taxon>
        <taxon>Actinopterygii</taxon>
        <taxon>Neopterygii</taxon>
        <taxon>Teleostei</taxon>
        <taxon>Ostariophysi</taxon>
        <taxon>Siluriformes</taxon>
        <taxon>Bagridae</taxon>
        <taxon>Hemibagrus</taxon>
    </lineage>
</organism>
<evidence type="ECO:0000256" key="10">
    <source>
        <dbReference type="PIRSR" id="PIRSR601461-2"/>
    </source>
</evidence>
<dbReference type="PROSITE" id="PS00141">
    <property type="entry name" value="ASP_PROTEASE"/>
    <property type="match status" value="3"/>
</dbReference>
<feature type="domain" description="Peptidase A1" evidence="13">
    <location>
        <begin position="734"/>
        <end position="1040"/>
    </location>
</feature>
<evidence type="ECO:0000313" key="14">
    <source>
        <dbReference type="EMBL" id="KAG7332447.1"/>
    </source>
</evidence>
<feature type="disulfide bond" evidence="10">
    <location>
        <begin position="765"/>
        <end position="770"/>
    </location>
</feature>
<name>A0A9D3P4R2_9TELE</name>
<dbReference type="InterPro" id="IPR021109">
    <property type="entry name" value="Peptidase_aspartic_dom_sf"/>
</dbReference>
<evidence type="ECO:0000256" key="3">
    <source>
        <dbReference type="ARBA" id="ARBA00011924"/>
    </source>
</evidence>
<protein>
    <recommendedName>
        <fullName evidence="3">pepsin A</fullName>
        <ecNumber evidence="3">3.4.23.1</ecNumber>
    </recommendedName>
</protein>
<dbReference type="AlphaFoldDB" id="A0A9D3P4R2"/>
<evidence type="ECO:0000256" key="12">
    <source>
        <dbReference type="SAM" id="SignalP"/>
    </source>
</evidence>
<dbReference type="InterPro" id="IPR012848">
    <property type="entry name" value="Aspartic_peptidase_N"/>
</dbReference>
<evidence type="ECO:0000256" key="2">
    <source>
        <dbReference type="ARBA" id="ARBA00007447"/>
    </source>
</evidence>
<feature type="domain" description="Peptidase A1" evidence="13">
    <location>
        <begin position="401"/>
        <end position="719"/>
    </location>
</feature>
<evidence type="ECO:0000256" key="9">
    <source>
        <dbReference type="PIRSR" id="PIRSR601461-1"/>
    </source>
</evidence>
<dbReference type="GO" id="GO:0007586">
    <property type="term" value="P:digestion"/>
    <property type="evidence" value="ECO:0007669"/>
    <property type="project" value="UniProtKB-KW"/>
</dbReference>
<dbReference type="PANTHER" id="PTHR47966:SF22">
    <property type="entry name" value="PEPSIN A-3-RELATED"/>
    <property type="match status" value="1"/>
</dbReference>
<dbReference type="InterPro" id="IPR001461">
    <property type="entry name" value="Aspartic_peptidase_A1"/>
</dbReference>
<feature type="domain" description="Peptidase A1" evidence="13">
    <location>
        <begin position="68"/>
        <end position="386"/>
    </location>
</feature>
<evidence type="ECO:0000259" key="13">
    <source>
        <dbReference type="PROSITE" id="PS51767"/>
    </source>
</evidence>
<comment type="caution">
    <text evidence="14">The sequence shown here is derived from an EMBL/GenBank/DDBJ whole genome shotgun (WGS) entry which is preliminary data.</text>
</comment>
<dbReference type="GO" id="GO:0006508">
    <property type="term" value="P:proteolysis"/>
    <property type="evidence" value="ECO:0007669"/>
    <property type="project" value="UniProtKB-KW"/>
</dbReference>
<comment type="function">
    <text evidence="1">Shows particularly broad specificity; although bonds involving phenylalanine and leucine are preferred, many others are also cleaved to some extent.</text>
</comment>
<dbReference type="PRINTS" id="PR00792">
    <property type="entry name" value="PEPSIN"/>
</dbReference>
<dbReference type="FunFam" id="2.40.70.10:FF:000004">
    <property type="entry name" value="Pepsin A"/>
    <property type="match status" value="3"/>
</dbReference>
<dbReference type="EC" id="3.4.23.1" evidence="3"/>
<dbReference type="Gene3D" id="6.10.140.60">
    <property type="match status" value="3"/>
</dbReference>
<dbReference type="EMBL" id="JAHKSW010000005">
    <property type="protein sequence ID" value="KAG7332447.1"/>
    <property type="molecule type" value="Genomic_DNA"/>
</dbReference>
<feature type="chain" id="PRO_5038505672" description="pepsin A" evidence="12">
    <location>
        <begin position="17"/>
        <end position="1044"/>
    </location>
</feature>
<feature type="disulfide bond" evidence="10">
    <location>
        <begin position="925"/>
        <end position="929"/>
    </location>
</feature>